<name>A0A1D7TNW2_9BACT</name>
<accession>A0A1D7TNW2</accession>
<reference evidence="4" key="1">
    <citation type="submission" date="2016-08" db="EMBL/GenBank/DDBJ databases">
        <title>Complete genome sequence of the organohalide-respiring Epsilonproteobacterium Sulfurospirillum halorespirans.</title>
        <authorList>
            <person name="Goris T."/>
            <person name="Zimmermann J."/>
            <person name="Schenz B."/>
            <person name="Lemos M."/>
            <person name="Hackermueller J."/>
            <person name="Diekert G."/>
        </authorList>
    </citation>
    <scope>NUCLEOTIDE SEQUENCE [LARGE SCALE GENOMIC DNA]</scope>
    <source>
        <strain>DSM 13726</strain>
        <strain evidence="4">PCE-M2</strain>
    </source>
</reference>
<evidence type="ECO:0000256" key="1">
    <source>
        <dbReference type="PIRSR" id="PIRSR620023-1"/>
    </source>
</evidence>
<dbReference type="PATRIC" id="fig|1193502.14.peg.2945"/>
<dbReference type="RefSeq" id="WP_069479177.1">
    <property type="nucleotide sequence ID" value="NZ_CP017111.1"/>
</dbReference>
<dbReference type="GO" id="GO:0016787">
    <property type="term" value="F:hydrolase activity"/>
    <property type="evidence" value="ECO:0007669"/>
    <property type="project" value="UniProtKB-KW"/>
</dbReference>
<dbReference type="Proteomes" id="UP000094609">
    <property type="component" value="Chromosome"/>
</dbReference>
<dbReference type="Gene3D" id="3.40.50.11190">
    <property type="match status" value="1"/>
</dbReference>
<feature type="binding site" evidence="2">
    <location>
        <position position="142"/>
    </location>
    <ligand>
        <name>substrate</name>
    </ligand>
</feature>
<keyword evidence="4" id="KW-1185">Reference proteome</keyword>
<evidence type="ECO:0000256" key="2">
    <source>
        <dbReference type="PIRSR" id="PIRSR620023-2"/>
    </source>
</evidence>
<feature type="active site" description="Proton acceptor" evidence="1">
    <location>
        <position position="17"/>
    </location>
</feature>
<dbReference type="InterPro" id="IPR020023">
    <property type="entry name" value="PseG"/>
</dbReference>
<dbReference type="KEGG" id="shal:SHALO_2910"/>
<dbReference type="AlphaFoldDB" id="A0A1D7TNW2"/>
<feature type="binding site" evidence="2">
    <location>
        <position position="238"/>
    </location>
    <ligand>
        <name>substrate</name>
    </ligand>
</feature>
<organism evidence="3 4">
    <name type="scientific">Sulfurospirillum halorespirans DSM 13726</name>
    <dbReference type="NCBI Taxonomy" id="1193502"/>
    <lineage>
        <taxon>Bacteria</taxon>
        <taxon>Pseudomonadati</taxon>
        <taxon>Campylobacterota</taxon>
        <taxon>Epsilonproteobacteria</taxon>
        <taxon>Campylobacterales</taxon>
        <taxon>Sulfurospirillaceae</taxon>
        <taxon>Sulfurospirillum</taxon>
    </lineage>
</organism>
<sequence length="287" mass="32396">MKTLFRADSSSTIGLGHIMRDLVLAQELEGEIIFACQALQGAMIERIPYEVRILKTNDADELIALIKSLHVNVLVIDHYSIDAHFERQIKETTGITILSFDDTYTPHYCDSLLNPNLYADASRYENLVPKGCKLRLSTPLIREEFKEEKKQEREKIYDVLIAMGGSDASNLTLEILKTLPKSLHVSILTTTANAHLPELKNYVKTVPNIALHVNSNEVAKIMHQSKLAIVTPSGMVQEVLFMALPFIAIKVAVNQDDMFAYLKQQGYAVLKEWNASSFTQLYHTYAR</sequence>
<dbReference type="STRING" id="1193502.SHALO_2910"/>
<gene>
    <name evidence="3" type="ORF">SHALO_2910</name>
</gene>
<evidence type="ECO:0000313" key="4">
    <source>
        <dbReference type="Proteomes" id="UP000094609"/>
    </source>
</evidence>
<dbReference type="Gene3D" id="3.40.50.2000">
    <property type="entry name" value="Glycogen Phosphorylase B"/>
    <property type="match status" value="1"/>
</dbReference>
<evidence type="ECO:0000313" key="3">
    <source>
        <dbReference type="EMBL" id="AOO66662.1"/>
    </source>
</evidence>
<protein>
    <submittedName>
        <fullName evidence="3">UDP-2,4-diacetamido-2,4, 6-trideoxy-beta-L-altropyranose hydrolase</fullName>
    </submittedName>
</protein>
<proteinExistence type="predicted"/>
<keyword evidence="3" id="KW-0378">Hydrolase</keyword>
<dbReference type="EMBL" id="CP017111">
    <property type="protein sequence ID" value="AOO66662.1"/>
    <property type="molecule type" value="Genomic_DNA"/>
</dbReference>
<dbReference type="NCBIfam" id="TIGR03590">
    <property type="entry name" value="PseG"/>
    <property type="match status" value="1"/>
</dbReference>